<dbReference type="RefSeq" id="WP_009889429.1">
    <property type="nucleotide sequence ID" value="NC_013315.1"/>
</dbReference>
<gene>
    <name evidence="1" type="ordered locus">CD196_1483</name>
</gene>
<dbReference type="AlphaFoldDB" id="A0A0H3N257"/>
<dbReference type="EMBL" id="FN538970">
    <property type="protein sequence ID" value="CBA62845.1"/>
    <property type="molecule type" value="Genomic_DNA"/>
</dbReference>
<sequence length="97" mass="11211">MNVPNRIIYDQTGRTIFETGESCGDVLPHYTITELHYIDIEYGSIDYTRNRVIGINIETKEPILEEIPVYITDEEKRIQELENQLLIAENEKVGGLL</sequence>
<name>A0A0H3N257_CLODC</name>
<accession>A0A0H3N257</accession>
<dbReference type="HOGENOM" id="CLU_176106_0_0_9"/>
<evidence type="ECO:0000313" key="1">
    <source>
        <dbReference type="EMBL" id="CBA62845.1"/>
    </source>
</evidence>
<reference evidence="1 2" key="1">
    <citation type="journal article" date="2009" name="Genome Biol.">
        <title>Comparative genome and phenotypic analysis of Clostridium difficile 027 strains provides insight into the evolution of a hypervirulent bacterium.</title>
        <authorList>
            <person name="Stabler R.A."/>
            <person name="He M."/>
            <person name="Dawson L."/>
            <person name="Martin M."/>
            <person name="Valiente E."/>
            <person name="Corton C."/>
            <person name="Lawley T.D."/>
            <person name="Sebaihia M."/>
            <person name="Quail M.A."/>
            <person name="Rose G."/>
            <person name="Gerding D.N."/>
            <person name="Gibert M."/>
            <person name="Popoff M.R."/>
            <person name="Parkhill J."/>
            <person name="Dougan G."/>
            <person name="Wren B.W."/>
        </authorList>
    </citation>
    <scope>NUCLEOTIDE SEQUENCE [LARGE SCALE GENOMIC DNA]</scope>
    <source>
        <strain evidence="1 2">CD196</strain>
    </source>
</reference>
<protein>
    <submittedName>
        <fullName evidence="1">Hypothetical phage protein</fullName>
    </submittedName>
</protein>
<evidence type="ECO:0000313" key="2">
    <source>
        <dbReference type="Proteomes" id="UP000002068"/>
    </source>
</evidence>
<proteinExistence type="predicted"/>
<dbReference type="KEGG" id="cdc:CD196_1483"/>
<organism evidence="1 2">
    <name type="scientific">Clostridioides difficile (strain CD196)</name>
    <name type="common">Peptoclostridium difficile</name>
    <dbReference type="NCBI Taxonomy" id="645462"/>
    <lineage>
        <taxon>Bacteria</taxon>
        <taxon>Bacillati</taxon>
        <taxon>Bacillota</taxon>
        <taxon>Clostridia</taxon>
        <taxon>Peptostreptococcales</taxon>
        <taxon>Peptostreptococcaceae</taxon>
        <taxon>Clostridioides</taxon>
    </lineage>
</organism>
<dbReference type="Proteomes" id="UP000002068">
    <property type="component" value="Chromosome"/>
</dbReference>